<accession>A0A7L5BLL5</accession>
<dbReference type="AlphaFoldDB" id="A0A7L5BLL5"/>
<reference evidence="1 2" key="1">
    <citation type="submission" date="2020-02" db="EMBL/GenBank/DDBJ databases">
        <title>Plant-Promoting Endophytic Bacterium Rhizobium oryzihabitans sp. nov., Isolated from the Root of Rice.</title>
        <authorList>
            <person name="zhao J."/>
            <person name="Zhang G."/>
        </authorList>
    </citation>
    <scope>NUCLEOTIDE SEQUENCE [LARGE SCALE GENOMIC DNA]</scope>
    <source>
        <strain evidence="1 2">M15</strain>
    </source>
</reference>
<name>A0A7L5BLL5_9HYPH</name>
<protein>
    <submittedName>
        <fullName evidence="1">Uncharacterized protein</fullName>
    </submittedName>
</protein>
<gene>
    <name evidence="1" type="ORF">G3A56_17685</name>
</gene>
<dbReference type="EMBL" id="CP048635">
    <property type="protein sequence ID" value="QIB39780.1"/>
    <property type="molecule type" value="Genomic_DNA"/>
</dbReference>
<dbReference type="RefSeq" id="WP_082185836.1">
    <property type="nucleotide sequence ID" value="NZ_CP048635.1"/>
</dbReference>
<organism evidence="1 2">
    <name type="scientific">Rhizobium oryzihabitans</name>
    <dbReference type="NCBI Taxonomy" id="2267833"/>
    <lineage>
        <taxon>Bacteria</taxon>
        <taxon>Pseudomonadati</taxon>
        <taxon>Pseudomonadota</taxon>
        <taxon>Alphaproteobacteria</taxon>
        <taxon>Hyphomicrobiales</taxon>
        <taxon>Rhizobiaceae</taxon>
        <taxon>Rhizobium/Agrobacterium group</taxon>
        <taxon>Rhizobium</taxon>
    </lineage>
</organism>
<dbReference type="KEGG" id="roy:G3A56_17685"/>
<dbReference type="Proteomes" id="UP000464865">
    <property type="component" value="Chromosome M15-12"/>
</dbReference>
<evidence type="ECO:0000313" key="1">
    <source>
        <dbReference type="EMBL" id="QIB39780.1"/>
    </source>
</evidence>
<evidence type="ECO:0000313" key="2">
    <source>
        <dbReference type="Proteomes" id="UP000464865"/>
    </source>
</evidence>
<keyword evidence="2" id="KW-1185">Reference proteome</keyword>
<sequence length="192" mass="20761">MNNPRPSEAATANRPSLDHFDDEAARSRLLAEVIRKWGAAGAVAYELSDLSDTSHDARDVSYADLGIECDAFVVRFGEDVGLYLDEKQDVFVDRVFVVEQMYEGRDGVFLTIVASRAGRVPELSEETPLIASGWVDADRSVDDGLVHFGLVGDPAILKAKNLFDIEMALGQALARVGAGAKSKPHTSTSYSA</sequence>
<proteinExistence type="predicted"/>